<dbReference type="GO" id="GO:0000027">
    <property type="term" value="P:ribosomal large subunit assembly"/>
    <property type="evidence" value="ECO:0007669"/>
    <property type="project" value="UniProtKB-UniRule"/>
</dbReference>
<comment type="function">
    <text evidence="6 8 9">Binds directly to 23S ribosomal RNA and is necessary for the in vitro assembly process of the 50S ribosomal subunit. It is not involved in the protein synthesizing functions of that subunit.</text>
</comment>
<organism evidence="10 11">
    <name type="scientific">Atopococcus tabaci</name>
    <dbReference type="NCBI Taxonomy" id="269774"/>
    <lineage>
        <taxon>Bacteria</taxon>
        <taxon>Bacillati</taxon>
        <taxon>Bacillota</taxon>
        <taxon>Bacilli</taxon>
        <taxon>Lactobacillales</taxon>
        <taxon>Carnobacteriaceae</taxon>
        <taxon>Atopococcus</taxon>
    </lineage>
</organism>
<dbReference type="EMBL" id="JAUNQW010000008">
    <property type="protein sequence ID" value="MDO5457269.1"/>
    <property type="molecule type" value="Genomic_DNA"/>
</dbReference>
<dbReference type="GO" id="GO:0003735">
    <property type="term" value="F:structural constituent of ribosome"/>
    <property type="evidence" value="ECO:0007669"/>
    <property type="project" value="InterPro"/>
</dbReference>
<keyword evidence="3 8" id="KW-0694">RNA-binding</keyword>
<keyword evidence="4 8" id="KW-0689">Ribosomal protein</keyword>
<evidence type="ECO:0000256" key="9">
    <source>
        <dbReference type="RuleBase" id="RU000560"/>
    </source>
</evidence>
<name>A0AA43UC63_9LACT</name>
<proteinExistence type="inferred from homology"/>
<dbReference type="Pfam" id="PF00453">
    <property type="entry name" value="Ribosomal_L20"/>
    <property type="match status" value="1"/>
</dbReference>
<dbReference type="CDD" id="cd07026">
    <property type="entry name" value="Ribosomal_L20"/>
    <property type="match status" value="1"/>
</dbReference>
<evidence type="ECO:0000256" key="5">
    <source>
        <dbReference type="ARBA" id="ARBA00023274"/>
    </source>
</evidence>
<dbReference type="PANTHER" id="PTHR10986">
    <property type="entry name" value="39S RIBOSOMAL PROTEIN L20"/>
    <property type="match status" value="1"/>
</dbReference>
<sequence>MARVKTGVTRRRRHKKILKLAKGYRGSKHRLYRTAKQQVMKSGNYAFRDRKQKKRNFRKLWIARINAAARQNGISYSQLMHGLKLANIDMNRKMLAELAVNDTDTFATITEEAKSAIAK</sequence>
<evidence type="ECO:0000313" key="11">
    <source>
        <dbReference type="Proteomes" id="UP001171751"/>
    </source>
</evidence>
<dbReference type="InterPro" id="IPR049946">
    <property type="entry name" value="RIBOSOMAL_L20_CS"/>
</dbReference>
<gene>
    <name evidence="8 10" type="primary">rplT</name>
    <name evidence="10" type="ORF">Q4F26_02905</name>
</gene>
<evidence type="ECO:0000256" key="8">
    <source>
        <dbReference type="HAMAP-Rule" id="MF_00382"/>
    </source>
</evidence>
<evidence type="ECO:0000256" key="6">
    <source>
        <dbReference type="ARBA" id="ARBA00024775"/>
    </source>
</evidence>
<keyword evidence="11" id="KW-1185">Reference proteome</keyword>
<reference evidence="10" key="1">
    <citation type="submission" date="2023-07" db="EMBL/GenBank/DDBJ databases">
        <title>Between Cages and Wild: Unraveling the Impact of Captivity on Animal Microbiomes and Antimicrobial Resistance.</title>
        <authorList>
            <person name="Schmartz G.P."/>
            <person name="Rehner J."/>
            <person name="Schuff M.J."/>
            <person name="Becker S.L."/>
            <person name="Kravczyk M."/>
            <person name="Gurevich A."/>
            <person name="Francke R."/>
            <person name="Mueller R."/>
            <person name="Keller V."/>
            <person name="Keller A."/>
        </authorList>
    </citation>
    <scope>NUCLEOTIDE SEQUENCE</scope>
    <source>
        <strain evidence="10">S39M_St_73</strain>
    </source>
</reference>
<dbReference type="GO" id="GO:0005840">
    <property type="term" value="C:ribosome"/>
    <property type="evidence" value="ECO:0007669"/>
    <property type="project" value="UniProtKB-KW"/>
</dbReference>
<dbReference type="InterPro" id="IPR005813">
    <property type="entry name" value="Ribosomal_bL20"/>
</dbReference>
<dbReference type="InterPro" id="IPR035566">
    <property type="entry name" value="Ribosomal_protein_bL20_C"/>
</dbReference>
<comment type="similarity">
    <text evidence="1 8 9">Belongs to the bacterial ribosomal protein bL20 family.</text>
</comment>
<evidence type="ECO:0000256" key="2">
    <source>
        <dbReference type="ARBA" id="ARBA00022730"/>
    </source>
</evidence>
<dbReference type="GO" id="GO:0006412">
    <property type="term" value="P:translation"/>
    <property type="evidence" value="ECO:0007669"/>
    <property type="project" value="InterPro"/>
</dbReference>
<dbReference type="PRINTS" id="PR00062">
    <property type="entry name" value="RIBOSOMALL20"/>
</dbReference>
<comment type="caution">
    <text evidence="10">The sequence shown here is derived from an EMBL/GenBank/DDBJ whole genome shotgun (WGS) entry which is preliminary data.</text>
</comment>
<dbReference type="NCBIfam" id="TIGR01032">
    <property type="entry name" value="rplT_bact"/>
    <property type="match status" value="1"/>
</dbReference>
<dbReference type="GO" id="GO:0019843">
    <property type="term" value="F:rRNA binding"/>
    <property type="evidence" value="ECO:0007669"/>
    <property type="project" value="UniProtKB-UniRule"/>
</dbReference>
<evidence type="ECO:0000256" key="7">
    <source>
        <dbReference type="ARBA" id="ARBA00035172"/>
    </source>
</evidence>
<evidence type="ECO:0000313" key="10">
    <source>
        <dbReference type="EMBL" id="MDO5457269.1"/>
    </source>
</evidence>
<dbReference type="Gene3D" id="6.10.160.10">
    <property type="match status" value="1"/>
</dbReference>
<dbReference type="AlphaFoldDB" id="A0AA43UC63"/>
<dbReference type="FunFam" id="1.10.1900.20:FF:000001">
    <property type="entry name" value="50S ribosomal protein L20"/>
    <property type="match status" value="1"/>
</dbReference>
<dbReference type="HAMAP" id="MF_00382">
    <property type="entry name" value="Ribosomal_bL20"/>
    <property type="match status" value="1"/>
</dbReference>
<keyword evidence="5 8" id="KW-0687">Ribonucleoprotein</keyword>
<evidence type="ECO:0000256" key="3">
    <source>
        <dbReference type="ARBA" id="ARBA00022884"/>
    </source>
</evidence>
<protein>
    <recommendedName>
        <fullName evidence="7 8">Large ribosomal subunit protein bL20</fullName>
    </recommendedName>
</protein>
<dbReference type="PROSITE" id="PS00937">
    <property type="entry name" value="RIBOSOMAL_L20"/>
    <property type="match status" value="1"/>
</dbReference>
<evidence type="ECO:0000256" key="4">
    <source>
        <dbReference type="ARBA" id="ARBA00022980"/>
    </source>
</evidence>
<dbReference type="SUPFAM" id="SSF74731">
    <property type="entry name" value="Ribosomal protein L20"/>
    <property type="match status" value="1"/>
</dbReference>
<evidence type="ECO:0000256" key="1">
    <source>
        <dbReference type="ARBA" id="ARBA00007698"/>
    </source>
</evidence>
<dbReference type="GO" id="GO:1990904">
    <property type="term" value="C:ribonucleoprotein complex"/>
    <property type="evidence" value="ECO:0007669"/>
    <property type="project" value="UniProtKB-KW"/>
</dbReference>
<dbReference type="Gene3D" id="1.10.1900.20">
    <property type="entry name" value="Ribosomal protein L20"/>
    <property type="match status" value="1"/>
</dbReference>
<dbReference type="Proteomes" id="UP001171751">
    <property type="component" value="Unassembled WGS sequence"/>
</dbReference>
<accession>A0AA43UC63</accession>
<keyword evidence="2 8" id="KW-0699">rRNA-binding</keyword>